<dbReference type="EMBL" id="JARSBO010000003">
    <property type="protein sequence ID" value="MDG4718614.1"/>
    <property type="molecule type" value="Genomic_DNA"/>
</dbReference>
<evidence type="ECO:0000256" key="1">
    <source>
        <dbReference type="SAM" id="MobiDB-lite"/>
    </source>
</evidence>
<evidence type="ECO:0000313" key="3">
    <source>
        <dbReference type="Proteomes" id="UP001529180"/>
    </source>
</evidence>
<sequence length="80" mass="8567">MLDPSSGYDSNPSDMLVSDAVQSRQVNWPSTDNGDGQANHTMHKAHIKAHISAGLDDGERCCDPARVSGTVSICREKIKG</sequence>
<name>A0ABT6G9B6_9PROT</name>
<dbReference type="RefSeq" id="WP_147250688.1">
    <property type="nucleotide sequence ID" value="NZ_JARSBO010000003.1"/>
</dbReference>
<feature type="region of interest" description="Disordered" evidence="1">
    <location>
        <begin position="1"/>
        <end position="39"/>
    </location>
</feature>
<accession>A0ABT6G9B6</accession>
<proteinExistence type="predicted"/>
<evidence type="ECO:0000313" key="2">
    <source>
        <dbReference type="EMBL" id="MDG4718614.1"/>
    </source>
</evidence>
<reference evidence="2 3" key="1">
    <citation type="submission" date="2023-03" db="EMBL/GenBank/DDBJ databases">
        <title>Strain FZY0004 represents a novel species in the genus Thalassospira isolated from seawater.</title>
        <authorList>
            <person name="Fu Z.-Y."/>
        </authorList>
    </citation>
    <scope>NUCLEOTIDE SEQUENCE [LARGE SCALE GENOMIC DNA]</scope>
    <source>
        <strain evidence="2 3">FZY0004</strain>
    </source>
</reference>
<protein>
    <submittedName>
        <fullName evidence="2">Uncharacterized protein</fullName>
    </submittedName>
</protein>
<comment type="caution">
    <text evidence="2">The sequence shown here is derived from an EMBL/GenBank/DDBJ whole genome shotgun (WGS) entry which is preliminary data.</text>
</comment>
<keyword evidence="3" id="KW-1185">Reference proteome</keyword>
<organism evidence="2 3">
    <name type="scientific">Thalassospira aquimaris</name>
    <dbReference type="NCBI Taxonomy" id="3037796"/>
    <lineage>
        <taxon>Bacteria</taxon>
        <taxon>Pseudomonadati</taxon>
        <taxon>Pseudomonadota</taxon>
        <taxon>Alphaproteobacteria</taxon>
        <taxon>Rhodospirillales</taxon>
        <taxon>Thalassospiraceae</taxon>
        <taxon>Thalassospira</taxon>
    </lineage>
</organism>
<dbReference type="Proteomes" id="UP001529180">
    <property type="component" value="Unassembled WGS sequence"/>
</dbReference>
<feature type="compositionally biased region" description="Polar residues" evidence="1">
    <location>
        <begin position="20"/>
        <end position="39"/>
    </location>
</feature>
<gene>
    <name evidence="2" type="ORF">P7680_06370</name>
</gene>